<dbReference type="EMBL" id="ASRX01000005">
    <property type="protein sequence ID" value="EYF08121.1"/>
    <property type="molecule type" value="Genomic_DNA"/>
</dbReference>
<evidence type="ECO:0000313" key="3">
    <source>
        <dbReference type="Proteomes" id="UP000019678"/>
    </source>
</evidence>
<protein>
    <submittedName>
        <fullName evidence="2">Uncharacterized protein</fullName>
    </submittedName>
</protein>
<name>A0A017THR1_9BACT</name>
<gene>
    <name evidence="2" type="ORF">CAP_5881</name>
</gene>
<accession>A0A017THR1</accession>
<comment type="caution">
    <text evidence="2">The sequence shown here is derived from an EMBL/GenBank/DDBJ whole genome shotgun (WGS) entry which is preliminary data.</text>
</comment>
<reference evidence="2 3" key="1">
    <citation type="submission" date="2013-05" db="EMBL/GenBank/DDBJ databases">
        <title>Genome assembly of Chondromyces apiculatus DSM 436.</title>
        <authorList>
            <person name="Sharma G."/>
            <person name="Khatri I."/>
            <person name="Kaur C."/>
            <person name="Mayilraj S."/>
            <person name="Subramanian S."/>
        </authorList>
    </citation>
    <scope>NUCLEOTIDE SEQUENCE [LARGE SCALE GENOMIC DNA]</scope>
    <source>
        <strain evidence="2 3">DSM 436</strain>
    </source>
</reference>
<evidence type="ECO:0000256" key="1">
    <source>
        <dbReference type="SAM" id="MobiDB-lite"/>
    </source>
</evidence>
<feature type="region of interest" description="Disordered" evidence="1">
    <location>
        <begin position="52"/>
        <end position="91"/>
    </location>
</feature>
<proteinExistence type="predicted"/>
<evidence type="ECO:0000313" key="2">
    <source>
        <dbReference type="EMBL" id="EYF08121.1"/>
    </source>
</evidence>
<keyword evidence="3" id="KW-1185">Reference proteome</keyword>
<organism evidence="2 3">
    <name type="scientific">Chondromyces apiculatus DSM 436</name>
    <dbReference type="NCBI Taxonomy" id="1192034"/>
    <lineage>
        <taxon>Bacteria</taxon>
        <taxon>Pseudomonadati</taxon>
        <taxon>Myxococcota</taxon>
        <taxon>Polyangia</taxon>
        <taxon>Polyangiales</taxon>
        <taxon>Polyangiaceae</taxon>
        <taxon>Chondromyces</taxon>
    </lineage>
</organism>
<sequence length="108" mass="11991">MSGHAKPNLVDAKPNLVDAKPNRVDVKPIHVHVKPLRWRASRNSWHATCGSLPAQRIHRHPSRSQSSYSPLSTPPPDTHSPATIRSRLPMATDPHAVLEHLRVTLLTS</sequence>
<dbReference type="Proteomes" id="UP000019678">
    <property type="component" value="Unassembled WGS sequence"/>
</dbReference>
<dbReference type="AlphaFoldDB" id="A0A017THR1"/>